<sequence>MTGQICKKIKSKIKNYIFIKRNFSEYDKFQWRSAEEIERIRTKKLKDIVKKAVDFVPFYKNLDLKIDFENFSLDELKKFPVINKQLIKENFKDFCSIKFNGKASHTSGSTGAPFEFKVPYESDAIEKIVANRAWGMGKDYAYKSGDPIIVLRTYSPKAGEPLYKISGDYWYLSPFHINESNLALYLSVIKKSKAKIIRGYASSIYIFTLLLKQKNIKIPQIKTIVTSSETLLPAYRSAIEEYWGLSVLDWYGQNERTVTVQQCWAGNYHNNDDYGIIELSDKNEIIATSLNNYVMPFIRYNTGDKAIPLDGKAPICPCGRHLSIPFKGIEGRSDDILIKDDGTKVPSINIYTIMHELEFIKQFQIIQFKNTDIVINAIGNLDDVKELLLCDNIRNRLGNVAIKINVVDEIERDLSTGKIKTIIRK</sequence>
<dbReference type="SUPFAM" id="SSF56801">
    <property type="entry name" value="Acetyl-CoA synthetase-like"/>
    <property type="match status" value="1"/>
</dbReference>
<reference evidence="1 2" key="1">
    <citation type="submission" date="2009-07" db="EMBL/GenBank/DDBJ databases">
        <authorList>
            <person name="Madupu R."/>
            <person name="Sebastian Y."/>
            <person name="Durkin A.S."/>
            <person name="Torralba M."/>
            <person name="Methe B."/>
            <person name="Sutton G.G."/>
            <person name="Strausberg R.L."/>
            <person name="Nelson K.E."/>
        </authorList>
    </citation>
    <scope>NUCLEOTIDE SEQUENCE [LARGE SCALE GENOMIC DNA]</scope>
    <source>
        <strain evidence="1 2">RM3268</strain>
    </source>
</reference>
<keyword evidence="2" id="KW-1185">Reference proteome</keyword>
<comment type="caution">
    <text evidence="1">The sequence shown here is derived from an EMBL/GenBank/DDBJ whole genome shotgun (WGS) entry which is preliminary data.</text>
</comment>
<dbReference type="Proteomes" id="UP000005709">
    <property type="component" value="Unassembled WGS sequence"/>
</dbReference>
<dbReference type="Gene3D" id="3.40.50.12780">
    <property type="entry name" value="N-terminal domain of ligase-like"/>
    <property type="match status" value="1"/>
</dbReference>
<evidence type="ECO:0000313" key="1">
    <source>
        <dbReference type="EMBL" id="EEV17215.1"/>
    </source>
</evidence>
<proteinExistence type="predicted"/>
<evidence type="ECO:0008006" key="3">
    <source>
        <dbReference type="Google" id="ProtNLM"/>
    </source>
</evidence>
<protein>
    <recommendedName>
        <fullName evidence="3">AMP-dependent synthetase/ligase domain-containing protein</fullName>
    </recommendedName>
</protein>
<gene>
    <name evidence="1" type="ORF">CAMGR0001_1511</name>
</gene>
<dbReference type="AlphaFoldDB" id="C8PJW0"/>
<dbReference type="STRING" id="824.CGRAC_0732"/>
<name>C8PJW0_9BACT</name>
<dbReference type="EMBL" id="ACYG01000027">
    <property type="protein sequence ID" value="EEV17215.1"/>
    <property type="molecule type" value="Genomic_DNA"/>
</dbReference>
<dbReference type="InterPro" id="IPR053158">
    <property type="entry name" value="CapK_Type1_Caps_Biosynth"/>
</dbReference>
<dbReference type="PANTHER" id="PTHR36932">
    <property type="entry name" value="CAPSULAR POLYSACCHARIDE BIOSYNTHESIS PROTEIN"/>
    <property type="match status" value="1"/>
</dbReference>
<dbReference type="OrthoDB" id="580775at2"/>
<accession>C8PJW0</accession>
<evidence type="ECO:0000313" key="2">
    <source>
        <dbReference type="Proteomes" id="UP000005709"/>
    </source>
</evidence>
<dbReference type="PANTHER" id="PTHR36932:SF1">
    <property type="entry name" value="CAPSULAR POLYSACCHARIDE BIOSYNTHESIS PROTEIN"/>
    <property type="match status" value="1"/>
</dbReference>
<organism evidence="1 2">
    <name type="scientific">Campylobacter gracilis RM3268</name>
    <dbReference type="NCBI Taxonomy" id="553220"/>
    <lineage>
        <taxon>Bacteria</taxon>
        <taxon>Pseudomonadati</taxon>
        <taxon>Campylobacterota</taxon>
        <taxon>Epsilonproteobacteria</taxon>
        <taxon>Campylobacterales</taxon>
        <taxon>Campylobacteraceae</taxon>
        <taxon>Campylobacter</taxon>
    </lineage>
</organism>
<dbReference type="eggNOG" id="COG1541">
    <property type="taxonomic scope" value="Bacteria"/>
</dbReference>
<dbReference type="RefSeq" id="WP_005872253.1">
    <property type="nucleotide sequence ID" value="NZ_ACYG01000027.1"/>
</dbReference>
<dbReference type="InterPro" id="IPR042099">
    <property type="entry name" value="ANL_N_sf"/>
</dbReference>